<protein>
    <recommendedName>
        <fullName evidence="3">DUF3794 domain-containing protein</fullName>
    </recommendedName>
</protein>
<sequence>MDISKNCKSDPIIPIPNSGTFYIRVPVIIAEPLIHINIESIINLPKPAIYIKCIKRKIFIESCNLIPEINKMFINGSVKKVIEYSETMSSNNNIIEGQMKNITLDTPFNCTTDIKYITPPKAINKNYKNNVKAYSKKNDEQIFTESYNEIEKIYGQIISVDFNELNIKEDKFKPFNLDTIYTFKTIRQILSINLAIRFLQNQTIKISS</sequence>
<gene>
    <name evidence="1" type="ORF">D4Z93_11770</name>
</gene>
<accession>A0A386H6L4</accession>
<dbReference type="RefSeq" id="WP_119973749.1">
    <property type="nucleotide sequence ID" value="NZ_CP032416.1"/>
</dbReference>
<dbReference type="KEGG" id="cfer:D4Z93_11770"/>
<proteinExistence type="predicted"/>
<name>A0A386H6L4_9CLOT</name>
<dbReference type="OrthoDB" id="2381017at2"/>
<dbReference type="AlphaFoldDB" id="A0A386H6L4"/>
<evidence type="ECO:0000313" key="1">
    <source>
        <dbReference type="EMBL" id="AYD41155.1"/>
    </source>
</evidence>
<reference evidence="1 2" key="1">
    <citation type="journal article" date="2019" name="Int. J. Syst. Evol. Microbiol.">
        <title>Clostridium fermenticellae sp. nov., isolated from the mud in a fermentation cellar for the production of the Chinese liquor, baijiu.</title>
        <authorList>
            <person name="Xu P.X."/>
            <person name="Chai L.J."/>
            <person name="Qiu T."/>
            <person name="Zhang X.J."/>
            <person name="Lu Z.M."/>
            <person name="Xiao C."/>
            <person name="Wang S.T."/>
            <person name="Shen C.H."/>
            <person name="Shi J.S."/>
            <person name="Xu Z.H."/>
        </authorList>
    </citation>
    <scope>NUCLEOTIDE SEQUENCE [LARGE SCALE GENOMIC DNA]</scope>
    <source>
        <strain evidence="1 2">JN500901</strain>
    </source>
</reference>
<organism evidence="1 2">
    <name type="scientific">Clostridium fermenticellae</name>
    <dbReference type="NCBI Taxonomy" id="2068654"/>
    <lineage>
        <taxon>Bacteria</taxon>
        <taxon>Bacillati</taxon>
        <taxon>Bacillota</taxon>
        <taxon>Clostridia</taxon>
        <taxon>Eubacteriales</taxon>
        <taxon>Clostridiaceae</taxon>
        <taxon>Clostridium</taxon>
    </lineage>
</organism>
<keyword evidence="2" id="KW-1185">Reference proteome</keyword>
<evidence type="ECO:0008006" key="3">
    <source>
        <dbReference type="Google" id="ProtNLM"/>
    </source>
</evidence>
<dbReference type="Proteomes" id="UP000266301">
    <property type="component" value="Chromosome"/>
</dbReference>
<evidence type="ECO:0000313" key="2">
    <source>
        <dbReference type="Proteomes" id="UP000266301"/>
    </source>
</evidence>
<dbReference type="EMBL" id="CP032416">
    <property type="protein sequence ID" value="AYD41155.1"/>
    <property type="molecule type" value="Genomic_DNA"/>
</dbReference>